<dbReference type="Pfam" id="PF13503">
    <property type="entry name" value="DUF4123"/>
    <property type="match status" value="1"/>
</dbReference>
<organism evidence="2 3">
    <name type="scientific">Larsenimonas suaedae</name>
    <dbReference type="NCBI Taxonomy" id="1851019"/>
    <lineage>
        <taxon>Bacteria</taxon>
        <taxon>Pseudomonadati</taxon>
        <taxon>Pseudomonadota</taxon>
        <taxon>Gammaproteobacteria</taxon>
        <taxon>Oceanospirillales</taxon>
        <taxon>Halomonadaceae</taxon>
        <taxon>Larsenimonas</taxon>
    </lineage>
</organism>
<accession>A0ABU1GVR9</accession>
<evidence type="ECO:0000313" key="2">
    <source>
        <dbReference type="EMBL" id="MDR5896109.1"/>
    </source>
</evidence>
<dbReference type="RefSeq" id="WP_251594480.1">
    <property type="nucleotide sequence ID" value="NZ_JAMLJI010000004.1"/>
</dbReference>
<sequence>MAVTPLWQKSRTLPDPRAAHPRGHTRLWHWVIDPRRAPREARALHALEDAREIFPLLAGTPLADLQASGPLWVQVPGDGPGFDACMALAERARGGWCFLPETDVFETLLAQLQGLLILPDPLGGESALHIEDPATISALLMAATERERAAFTGPLGELVTPTPHGAWRHWFPSEAEPSPRRALTRTLHAALNDAHRRWWLAERQALELDDISDDALGRLSRLNASGITQRRHLMRLMPLIIDDRPWTSAVEAVLDGPQPGWQKVQALAERLDNVTQD</sequence>
<dbReference type="InterPro" id="IPR025391">
    <property type="entry name" value="DUF4123"/>
</dbReference>
<proteinExistence type="predicted"/>
<evidence type="ECO:0000259" key="1">
    <source>
        <dbReference type="Pfam" id="PF13503"/>
    </source>
</evidence>
<protein>
    <submittedName>
        <fullName evidence="2">DUF4123 domain-containing protein</fullName>
    </submittedName>
</protein>
<dbReference type="Proteomes" id="UP001269375">
    <property type="component" value="Unassembled WGS sequence"/>
</dbReference>
<comment type="caution">
    <text evidence="2">The sequence shown here is derived from an EMBL/GenBank/DDBJ whole genome shotgun (WGS) entry which is preliminary data.</text>
</comment>
<gene>
    <name evidence="2" type="ORF">QC825_08505</name>
</gene>
<feature type="domain" description="DUF4123" evidence="1">
    <location>
        <begin position="30"/>
        <end position="149"/>
    </location>
</feature>
<evidence type="ECO:0000313" key="3">
    <source>
        <dbReference type="Proteomes" id="UP001269375"/>
    </source>
</evidence>
<reference evidence="2 3" key="1">
    <citation type="submission" date="2023-04" db="EMBL/GenBank/DDBJ databases">
        <title>A long-awaited taxogenomic arrangement of the family Halomonadaceae.</title>
        <authorList>
            <person name="De La Haba R."/>
            <person name="Chuvochina M."/>
            <person name="Wittouck S."/>
            <person name="Arahal D.R."/>
            <person name="Sanchez-Porro C."/>
            <person name="Hugenholtz P."/>
            <person name="Ventosa A."/>
        </authorList>
    </citation>
    <scope>NUCLEOTIDE SEQUENCE [LARGE SCALE GENOMIC DNA]</scope>
    <source>
        <strain evidence="2 3">DSM 22428</strain>
    </source>
</reference>
<name>A0ABU1GVR9_9GAMM</name>
<keyword evidence="3" id="KW-1185">Reference proteome</keyword>
<dbReference type="EMBL" id="JARWAO010000004">
    <property type="protein sequence ID" value="MDR5896109.1"/>
    <property type="molecule type" value="Genomic_DNA"/>
</dbReference>